<dbReference type="GO" id="GO:0016747">
    <property type="term" value="F:acyltransferase activity, transferring groups other than amino-acyl groups"/>
    <property type="evidence" value="ECO:0007669"/>
    <property type="project" value="InterPro"/>
</dbReference>
<accession>A0A841Q1Y7</accession>
<dbReference type="InterPro" id="IPR016181">
    <property type="entry name" value="Acyl_CoA_acyltransferase"/>
</dbReference>
<keyword evidence="2" id="KW-0808">Transferase</keyword>
<dbReference type="PROSITE" id="PS51186">
    <property type="entry name" value="GNAT"/>
    <property type="match status" value="1"/>
</dbReference>
<dbReference type="CDD" id="cd04301">
    <property type="entry name" value="NAT_SF"/>
    <property type="match status" value="1"/>
</dbReference>
<sequence>MKESALKKLEDIEITYLQSFTKGYKREWGYLFLNEDHPTYYDANHARVTNDPSNPEQVVEEVTAFYRSKNIIPRFYIPDAKKLPALTKALLEKQYQIEYLDEIVQKWNGTLVEALEMKEIKVEKVNDDTYKYALDIECTIKEFGGREVREKAFCEEYSHPNYTYYLLTYKGVPCSTACIFQTGKDARLEHVATLSEYRGKGLVGHLIHHIQREVKKLGLDTLWTIPINEQVENVYLKYGFETFRKGQMGHAFLGGKSIQEIRES</sequence>
<protein>
    <submittedName>
        <fullName evidence="2">GNAT superfamily N-acetyltransferase</fullName>
    </submittedName>
</protein>
<dbReference type="InterPro" id="IPR000182">
    <property type="entry name" value="GNAT_dom"/>
</dbReference>
<evidence type="ECO:0000313" key="2">
    <source>
        <dbReference type="EMBL" id="MBB6452332.1"/>
    </source>
</evidence>
<name>A0A841Q1Y7_9BACI</name>
<dbReference type="EMBL" id="JACHGH010000002">
    <property type="protein sequence ID" value="MBB6452332.1"/>
    <property type="molecule type" value="Genomic_DNA"/>
</dbReference>
<keyword evidence="3" id="KW-1185">Reference proteome</keyword>
<dbReference type="RefSeq" id="WP_174494998.1">
    <property type="nucleotide sequence ID" value="NZ_CADDWK010000002.1"/>
</dbReference>
<evidence type="ECO:0000313" key="3">
    <source>
        <dbReference type="Proteomes" id="UP000581688"/>
    </source>
</evidence>
<dbReference type="SUPFAM" id="SSF55729">
    <property type="entry name" value="Acyl-CoA N-acyltransferases (Nat)"/>
    <property type="match status" value="1"/>
</dbReference>
<dbReference type="Pfam" id="PF00583">
    <property type="entry name" value="Acetyltransf_1"/>
    <property type="match status" value="1"/>
</dbReference>
<comment type="caution">
    <text evidence="2">The sequence shown here is derived from an EMBL/GenBank/DDBJ whole genome shotgun (WGS) entry which is preliminary data.</text>
</comment>
<feature type="domain" description="N-acetyltransferase" evidence="1">
    <location>
        <begin position="120"/>
        <end position="259"/>
    </location>
</feature>
<reference evidence="2 3" key="1">
    <citation type="submission" date="2020-08" db="EMBL/GenBank/DDBJ databases">
        <title>Genomic Encyclopedia of Type Strains, Phase IV (KMG-IV): sequencing the most valuable type-strain genomes for metagenomic binning, comparative biology and taxonomic classification.</title>
        <authorList>
            <person name="Goeker M."/>
        </authorList>
    </citation>
    <scope>NUCLEOTIDE SEQUENCE [LARGE SCALE GENOMIC DNA]</scope>
    <source>
        <strain evidence="2 3">DSM 19612</strain>
    </source>
</reference>
<dbReference type="AlphaFoldDB" id="A0A841Q1Y7"/>
<dbReference type="Gene3D" id="3.40.630.30">
    <property type="match status" value="1"/>
</dbReference>
<evidence type="ECO:0000259" key="1">
    <source>
        <dbReference type="PROSITE" id="PS51186"/>
    </source>
</evidence>
<organism evidence="2 3">
    <name type="scientific">Salirhabdus euzebyi</name>
    <dbReference type="NCBI Taxonomy" id="394506"/>
    <lineage>
        <taxon>Bacteria</taxon>
        <taxon>Bacillati</taxon>
        <taxon>Bacillota</taxon>
        <taxon>Bacilli</taxon>
        <taxon>Bacillales</taxon>
        <taxon>Bacillaceae</taxon>
        <taxon>Salirhabdus</taxon>
    </lineage>
</organism>
<dbReference type="Proteomes" id="UP000581688">
    <property type="component" value="Unassembled WGS sequence"/>
</dbReference>
<proteinExistence type="predicted"/>
<gene>
    <name evidence="2" type="ORF">HNQ94_000777</name>
</gene>